<dbReference type="WormBase" id="Y56A3A.3">
    <property type="protein sequence ID" value="CE22574"/>
    <property type="gene ID" value="WBGene00003234"/>
    <property type="gene designation" value="mif-1"/>
</dbReference>
<dbReference type="InParanoid" id="Q9U228"/>
<dbReference type="SUPFAM" id="SSF55331">
    <property type="entry name" value="Tautomerase/MIF"/>
    <property type="match status" value="1"/>
</dbReference>
<keyword evidence="3" id="KW-0202">Cytokine</keyword>
<dbReference type="Bgee" id="WBGene00003234">
    <property type="expression patterns" value="Expressed in pharyngeal muscle cell (C elegans) and 4 other cell types or tissues"/>
</dbReference>
<dbReference type="GO" id="GO:0005125">
    <property type="term" value="F:cytokine activity"/>
    <property type="evidence" value="ECO:0000318"/>
    <property type="project" value="GO_Central"/>
</dbReference>
<comment type="catalytic activity">
    <reaction evidence="7">
        <text>L-dopachrome = 5,6-dihydroxyindole-2-carboxylate</text>
        <dbReference type="Rhea" id="RHEA:13041"/>
        <dbReference type="ChEBI" id="CHEBI:16875"/>
        <dbReference type="ChEBI" id="CHEBI:57509"/>
        <dbReference type="EC" id="5.3.3.12"/>
    </reaction>
</comment>
<comment type="catalytic activity">
    <reaction evidence="6">
        <text>3-phenylpyruvate = enol-phenylpyruvate</text>
        <dbReference type="Rhea" id="RHEA:17097"/>
        <dbReference type="ChEBI" id="CHEBI:16815"/>
        <dbReference type="ChEBI" id="CHEBI:18005"/>
        <dbReference type="EC" id="5.3.2.1"/>
    </reaction>
</comment>
<sequence length="117" mass="12643">MPVFSINVNVKVPAEKQNEILKELSTVLGKLLNKPEQYMCIHFHEDQGILYAGTTEPAGFAVLKSIGGVGSAKQNNAISAVVFPIIEKHLGIPGNRLYIEFVNLGAADIAYNGQTFA</sequence>
<reference evidence="13 14" key="1">
    <citation type="journal article" date="1998" name="Science">
        <title>Genome sequence of the nematode C. elegans: a platform for investigating biology.</title>
        <authorList>
            <consortium name="The C. elegans sequencing consortium"/>
            <person name="Sulson J.E."/>
            <person name="Waterston R."/>
        </authorList>
    </citation>
    <scope>NUCLEOTIDE SEQUENCE [LARGE SCALE GENOMIC DNA]</scope>
    <source>
        <strain evidence="13 14">Bristol N2</strain>
    </source>
</reference>
<dbReference type="Proteomes" id="UP000001940">
    <property type="component" value="Chromosome III"/>
</dbReference>
<dbReference type="PeptideAtlas" id="Q9U228"/>
<dbReference type="AlphaFoldDB" id="Q9U228"/>
<comment type="subcellular location">
    <subcellularLocation>
        <location evidence="1">Secreted</location>
    </subcellularLocation>
</comment>
<organism evidence="13 14">
    <name type="scientific">Caenorhabditis elegans</name>
    <dbReference type="NCBI Taxonomy" id="6239"/>
    <lineage>
        <taxon>Eukaryota</taxon>
        <taxon>Metazoa</taxon>
        <taxon>Ecdysozoa</taxon>
        <taxon>Nematoda</taxon>
        <taxon>Chromadorea</taxon>
        <taxon>Rhabditida</taxon>
        <taxon>Rhabditina</taxon>
        <taxon>Rhabditomorpha</taxon>
        <taxon>Rhabditoidea</taxon>
        <taxon>Rhabditidae</taxon>
        <taxon>Peloderinae</taxon>
        <taxon>Caenorhabditis</taxon>
    </lineage>
</organism>
<dbReference type="HOGENOM" id="CLU_129906_1_1_1"/>
<dbReference type="SMR" id="Q9U228"/>
<dbReference type="Reactome" id="R-CEL-6798695">
    <property type="pathway name" value="Neutrophil degranulation"/>
</dbReference>
<dbReference type="InterPro" id="IPR001398">
    <property type="entry name" value="Macrophage_inhib_fac"/>
</dbReference>
<dbReference type="Pfam" id="PF01187">
    <property type="entry name" value="MIF"/>
    <property type="match status" value="1"/>
</dbReference>
<evidence type="ECO:0000313" key="13">
    <source>
        <dbReference type="EMBL" id="CAB60512.1"/>
    </source>
</evidence>
<dbReference type="GO" id="GO:0004167">
    <property type="term" value="F:dopachrome isomerase activity"/>
    <property type="evidence" value="ECO:0007669"/>
    <property type="project" value="UniProtKB-EC"/>
</dbReference>
<dbReference type="PANTHER" id="PTHR11954:SF6">
    <property type="entry name" value="MACROPHAGE MIGRATION INHIBITORY FACTOR"/>
    <property type="match status" value="1"/>
</dbReference>
<evidence type="ECO:0000256" key="8">
    <source>
        <dbReference type="ARBA" id="ARBA00038932"/>
    </source>
</evidence>
<evidence type="ECO:0007829" key="16">
    <source>
        <dbReference type="PeptideAtlas" id="Q9U228"/>
    </source>
</evidence>
<dbReference type="KEGG" id="cel:CELE_Y56A3A.3"/>
<evidence type="ECO:0000313" key="14">
    <source>
        <dbReference type="Proteomes" id="UP000001940"/>
    </source>
</evidence>
<dbReference type="RefSeq" id="NP_499536.1">
    <property type="nucleotide sequence ID" value="NM_067135.7"/>
</dbReference>
<keyword evidence="14" id="KW-1185">Reference proteome</keyword>
<dbReference type="GO" id="GO:0050178">
    <property type="term" value="F:phenylpyruvate tautomerase activity"/>
    <property type="evidence" value="ECO:0000318"/>
    <property type="project" value="GO_Central"/>
</dbReference>
<evidence type="ECO:0000256" key="12">
    <source>
        <dbReference type="ARBA" id="ARBA00042730"/>
    </source>
</evidence>
<dbReference type="FunCoup" id="Q9U228">
    <property type="interactions" value="314"/>
</dbReference>
<keyword evidence="4" id="KW-0964">Secreted</keyword>
<name>Q9U228_CAEEL</name>
<dbReference type="PaxDb" id="6239-Y56A3A.3.2"/>
<dbReference type="CTD" id="176615"/>
<evidence type="ECO:0000256" key="10">
    <source>
        <dbReference type="ARBA" id="ARBA00041631"/>
    </source>
</evidence>
<dbReference type="EC" id="5.3.3.12" evidence="8"/>
<evidence type="ECO:0000256" key="2">
    <source>
        <dbReference type="ARBA" id="ARBA00005851"/>
    </source>
</evidence>
<dbReference type="PANTHER" id="PTHR11954">
    <property type="entry name" value="D-DOPACHROME DECARBOXYLASE"/>
    <property type="match status" value="1"/>
</dbReference>
<accession>Q9U228</accession>
<keyword evidence="5 13" id="KW-0413">Isomerase</keyword>
<dbReference type="GeneID" id="176615"/>
<dbReference type="STRING" id="6239.Y56A3A.3.1"/>
<dbReference type="EMBL" id="BX284603">
    <property type="protein sequence ID" value="CAB60512.1"/>
    <property type="molecule type" value="Genomic_DNA"/>
</dbReference>
<dbReference type="AGR" id="WB:WBGene00003234"/>
<evidence type="ECO:0000313" key="15">
    <source>
        <dbReference type="WormBase" id="Y56A3A.3"/>
    </source>
</evidence>
<proteinExistence type="evidence at protein level"/>
<comment type="similarity">
    <text evidence="2">Belongs to the MIF family.</text>
</comment>
<dbReference type="UCSC" id="Y56A3A.3">
    <property type="organism name" value="c. elegans"/>
</dbReference>
<dbReference type="InterPro" id="IPR014347">
    <property type="entry name" value="Tautomerase/MIF_sf"/>
</dbReference>
<dbReference type="PhylomeDB" id="Q9U228"/>
<protein>
    <recommendedName>
        <fullName evidence="12">L-dopachrome isomerase</fullName>
        <ecNumber evidence="9">5.3.2.1</ecNumber>
        <ecNumber evidence="8">5.3.3.12</ecNumber>
    </recommendedName>
    <alternativeName>
        <fullName evidence="10">L-dopachrome tautomerase</fullName>
    </alternativeName>
    <alternativeName>
        <fullName evidence="11">Phenylpyruvate tautomerase</fullName>
    </alternativeName>
</protein>
<evidence type="ECO:0000256" key="9">
    <source>
        <dbReference type="ARBA" id="ARBA00039086"/>
    </source>
</evidence>
<gene>
    <name evidence="13 15" type="primary">mif-1</name>
    <name evidence="13" type="ORF">CELE_Y56A3A.3</name>
    <name evidence="15" type="ORF">Y56A3A.3</name>
</gene>
<evidence type="ECO:0000256" key="7">
    <source>
        <dbReference type="ARBA" id="ARBA00036823"/>
    </source>
</evidence>
<dbReference type="eggNOG" id="KOG1759">
    <property type="taxonomic scope" value="Eukaryota"/>
</dbReference>
<dbReference type="OMA" id="CELITNI"/>
<dbReference type="EC" id="5.3.2.1" evidence="9"/>
<evidence type="ECO:0000256" key="11">
    <source>
        <dbReference type="ARBA" id="ARBA00041912"/>
    </source>
</evidence>
<keyword evidence="16" id="KW-1267">Proteomics identification</keyword>
<dbReference type="OrthoDB" id="255819at2759"/>
<evidence type="ECO:0000256" key="3">
    <source>
        <dbReference type="ARBA" id="ARBA00022514"/>
    </source>
</evidence>
<evidence type="ECO:0000256" key="1">
    <source>
        <dbReference type="ARBA" id="ARBA00004613"/>
    </source>
</evidence>
<evidence type="ECO:0000256" key="4">
    <source>
        <dbReference type="ARBA" id="ARBA00022525"/>
    </source>
</evidence>
<evidence type="ECO:0000256" key="5">
    <source>
        <dbReference type="ARBA" id="ARBA00023235"/>
    </source>
</evidence>
<dbReference type="Gene3D" id="3.30.429.10">
    <property type="entry name" value="Macrophage Migration Inhibitory Factor"/>
    <property type="match status" value="1"/>
</dbReference>
<evidence type="ECO:0000256" key="6">
    <source>
        <dbReference type="ARBA" id="ARBA00036735"/>
    </source>
</evidence>
<dbReference type="GO" id="GO:0005615">
    <property type="term" value="C:extracellular space"/>
    <property type="evidence" value="ECO:0000318"/>
    <property type="project" value="GO_Central"/>
</dbReference>